<proteinExistence type="inferred from homology"/>
<name>A0AAP0MRY9_9ROSI</name>
<dbReference type="GO" id="GO:0017004">
    <property type="term" value="P:cytochrome complex assembly"/>
    <property type="evidence" value="ECO:0007669"/>
    <property type="project" value="UniProtKB-KW"/>
</dbReference>
<protein>
    <submittedName>
        <fullName evidence="4">Uncharacterized protein</fullName>
    </submittedName>
</protein>
<dbReference type="AlphaFoldDB" id="A0AAP0MRY9"/>
<accession>A0AAP0MRY9</accession>
<keyword evidence="2" id="KW-0201">Cytochrome c-type biogenesis</keyword>
<evidence type="ECO:0000256" key="3">
    <source>
        <dbReference type="SAM" id="Phobius"/>
    </source>
</evidence>
<keyword evidence="3" id="KW-0472">Membrane</keyword>
<organism evidence="4 5">
    <name type="scientific">Citrus x changshan-huyou</name>
    <dbReference type="NCBI Taxonomy" id="2935761"/>
    <lineage>
        <taxon>Eukaryota</taxon>
        <taxon>Viridiplantae</taxon>
        <taxon>Streptophyta</taxon>
        <taxon>Embryophyta</taxon>
        <taxon>Tracheophyta</taxon>
        <taxon>Spermatophyta</taxon>
        <taxon>Magnoliopsida</taxon>
        <taxon>eudicotyledons</taxon>
        <taxon>Gunneridae</taxon>
        <taxon>Pentapetalae</taxon>
        <taxon>rosids</taxon>
        <taxon>malvids</taxon>
        <taxon>Sapindales</taxon>
        <taxon>Rutaceae</taxon>
        <taxon>Aurantioideae</taxon>
        <taxon>Citrus</taxon>
    </lineage>
</organism>
<keyword evidence="3" id="KW-0812">Transmembrane</keyword>
<evidence type="ECO:0000256" key="1">
    <source>
        <dbReference type="ARBA" id="ARBA00009186"/>
    </source>
</evidence>
<comment type="similarity">
    <text evidence="1">Belongs to the CcmF/CycK/Ccl1/NrfE/CcsA family.</text>
</comment>
<dbReference type="PANTHER" id="PTHR43653:SF1">
    <property type="entry name" value="CYTOCHROME C-TYPE BIOGENESIS PROTEIN CCMF"/>
    <property type="match status" value="1"/>
</dbReference>
<dbReference type="GO" id="GO:0015232">
    <property type="term" value="F:heme transmembrane transporter activity"/>
    <property type="evidence" value="ECO:0007669"/>
    <property type="project" value="InterPro"/>
</dbReference>
<evidence type="ECO:0000313" key="4">
    <source>
        <dbReference type="EMBL" id="KAK9216096.1"/>
    </source>
</evidence>
<evidence type="ECO:0000256" key="2">
    <source>
        <dbReference type="ARBA" id="ARBA00022748"/>
    </source>
</evidence>
<keyword evidence="5" id="KW-1185">Reference proteome</keyword>
<reference evidence="4 5" key="1">
    <citation type="submission" date="2024-05" db="EMBL/GenBank/DDBJ databases">
        <title>Haplotype-resolved chromosome-level genome assembly of Huyou (Citrus changshanensis).</title>
        <authorList>
            <person name="Miao C."/>
            <person name="Chen W."/>
            <person name="Wu Y."/>
            <person name="Wang L."/>
            <person name="Zhao S."/>
            <person name="Grierson D."/>
            <person name="Xu C."/>
            <person name="Chen K."/>
        </authorList>
    </citation>
    <scope>NUCLEOTIDE SEQUENCE [LARGE SCALE GENOMIC DNA]</scope>
    <source>
        <strain evidence="4">01-14</strain>
        <tissue evidence="4">Leaf</tissue>
    </source>
</reference>
<gene>
    <name evidence="4" type="ORF">WN944_008103</name>
</gene>
<dbReference type="InterPro" id="IPR003567">
    <property type="entry name" value="Cyt_c_biogenesis"/>
</dbReference>
<evidence type="ECO:0000313" key="5">
    <source>
        <dbReference type="Proteomes" id="UP001428341"/>
    </source>
</evidence>
<feature type="transmembrane region" description="Helical" evidence="3">
    <location>
        <begin position="21"/>
        <end position="41"/>
    </location>
</feature>
<dbReference type="Proteomes" id="UP001428341">
    <property type="component" value="Unassembled WGS sequence"/>
</dbReference>
<comment type="caution">
    <text evidence="4">The sequence shown here is derived from an EMBL/GenBank/DDBJ whole genome shotgun (WGS) entry which is preliminary data.</text>
</comment>
<dbReference type="PANTHER" id="PTHR43653">
    <property type="entry name" value="CYTOCHROME C ASSEMBLY PROTEIN-RELATED"/>
    <property type="match status" value="1"/>
</dbReference>
<feature type="transmembrane region" description="Helical" evidence="3">
    <location>
        <begin position="61"/>
        <end position="80"/>
    </location>
</feature>
<keyword evidence="3" id="KW-1133">Transmembrane helix</keyword>
<dbReference type="GO" id="GO:0016020">
    <property type="term" value="C:membrane"/>
    <property type="evidence" value="ECO:0007669"/>
    <property type="project" value="InterPro"/>
</dbReference>
<sequence>MTNRIVALHSRSKRNDAVEKNGTLLCFAGCVGSSITSELLTKHLGSKCYPALLLRINESPLMLLQWCLLTFSSLWTGVLVNTRRAQTKRIICNGKKRYY</sequence>
<dbReference type="EMBL" id="JBCGBO010000003">
    <property type="protein sequence ID" value="KAK9216096.1"/>
    <property type="molecule type" value="Genomic_DNA"/>
</dbReference>